<evidence type="ECO:0000259" key="2">
    <source>
        <dbReference type="PROSITE" id="PS50110"/>
    </source>
</evidence>
<evidence type="ECO:0000313" key="4">
    <source>
        <dbReference type="EMBL" id="MPN28556.1"/>
    </source>
</evidence>
<dbReference type="InterPro" id="IPR001867">
    <property type="entry name" value="OmpR/PhoB-type_DNA-bd"/>
</dbReference>
<reference evidence="4" key="1">
    <citation type="submission" date="2019-08" db="EMBL/GenBank/DDBJ databases">
        <authorList>
            <person name="Kucharzyk K."/>
            <person name="Murdoch R.W."/>
            <person name="Higgins S."/>
            <person name="Loffler F."/>
        </authorList>
    </citation>
    <scope>NUCLEOTIDE SEQUENCE</scope>
</reference>
<evidence type="ECO:0000259" key="3">
    <source>
        <dbReference type="PROSITE" id="PS51755"/>
    </source>
</evidence>
<dbReference type="GO" id="GO:0005829">
    <property type="term" value="C:cytosol"/>
    <property type="evidence" value="ECO:0007669"/>
    <property type="project" value="TreeGrafter"/>
</dbReference>
<dbReference type="GO" id="GO:0000156">
    <property type="term" value="F:phosphorelay response regulator activity"/>
    <property type="evidence" value="ECO:0007669"/>
    <property type="project" value="TreeGrafter"/>
</dbReference>
<dbReference type="InterPro" id="IPR016032">
    <property type="entry name" value="Sig_transdc_resp-reg_C-effctor"/>
</dbReference>
<dbReference type="InterPro" id="IPR001789">
    <property type="entry name" value="Sig_transdc_resp-reg_receiver"/>
</dbReference>
<dbReference type="PANTHER" id="PTHR48111">
    <property type="entry name" value="REGULATOR OF RPOS"/>
    <property type="match status" value="1"/>
</dbReference>
<dbReference type="Gene3D" id="1.10.10.10">
    <property type="entry name" value="Winged helix-like DNA-binding domain superfamily/Winged helix DNA-binding domain"/>
    <property type="match status" value="1"/>
</dbReference>
<dbReference type="SUPFAM" id="SSF46894">
    <property type="entry name" value="C-terminal effector domain of the bipartite response regulators"/>
    <property type="match status" value="1"/>
</dbReference>
<feature type="domain" description="Response regulatory" evidence="2">
    <location>
        <begin position="1"/>
        <end position="42"/>
    </location>
</feature>
<dbReference type="Pfam" id="PF00486">
    <property type="entry name" value="Trans_reg_C"/>
    <property type="match status" value="1"/>
</dbReference>
<sequence length="146" mass="16537">MIIVSAKSTELDTVTGLDLGADDYITKPFGVMELISRVKAMLRRTETKPESLLSLGAIVLDDEKRQVFAEGVLCQMTYKEHELLKYLLLNQEIVLTREKIMNKVWGTDFAGESRTVDMHIKTLRQKLGACGNMIKTVRNVGYKIEE</sequence>
<dbReference type="SUPFAM" id="SSF52172">
    <property type="entry name" value="CheY-like"/>
    <property type="match status" value="1"/>
</dbReference>
<proteinExistence type="predicted"/>
<organism evidence="4">
    <name type="scientific">bioreactor metagenome</name>
    <dbReference type="NCBI Taxonomy" id="1076179"/>
    <lineage>
        <taxon>unclassified sequences</taxon>
        <taxon>metagenomes</taxon>
        <taxon>ecological metagenomes</taxon>
    </lineage>
</organism>
<dbReference type="PROSITE" id="PS50110">
    <property type="entry name" value="RESPONSE_REGULATORY"/>
    <property type="match status" value="1"/>
</dbReference>
<dbReference type="EMBL" id="VSSQ01078893">
    <property type="protein sequence ID" value="MPN28556.1"/>
    <property type="molecule type" value="Genomic_DNA"/>
</dbReference>
<comment type="caution">
    <text evidence="4">The sequence shown here is derived from an EMBL/GenBank/DDBJ whole genome shotgun (WGS) entry which is preliminary data.</text>
</comment>
<dbReference type="AlphaFoldDB" id="A0A645GQU2"/>
<protein>
    <submittedName>
        <fullName evidence="4">Sensory transduction protein regX3</fullName>
    </submittedName>
</protein>
<dbReference type="InterPro" id="IPR036388">
    <property type="entry name" value="WH-like_DNA-bd_sf"/>
</dbReference>
<dbReference type="PROSITE" id="PS51755">
    <property type="entry name" value="OMPR_PHOB"/>
    <property type="match status" value="1"/>
</dbReference>
<dbReference type="PANTHER" id="PTHR48111:SF73">
    <property type="entry name" value="ALKALINE PHOSPHATASE SYNTHESIS TRANSCRIPTIONAL REGULATORY PROTEIN PHOP"/>
    <property type="match status" value="1"/>
</dbReference>
<accession>A0A645GQU2</accession>
<dbReference type="InterPro" id="IPR039420">
    <property type="entry name" value="WalR-like"/>
</dbReference>
<feature type="domain" description="OmpR/PhoB-type" evidence="3">
    <location>
        <begin position="50"/>
        <end position="146"/>
    </location>
</feature>
<dbReference type="GO" id="GO:0006355">
    <property type="term" value="P:regulation of DNA-templated transcription"/>
    <property type="evidence" value="ECO:0007669"/>
    <property type="project" value="InterPro"/>
</dbReference>
<gene>
    <name evidence="4" type="primary">regX3_64</name>
    <name evidence="4" type="ORF">SDC9_175998</name>
</gene>
<dbReference type="CDD" id="cd00383">
    <property type="entry name" value="trans_reg_C"/>
    <property type="match status" value="1"/>
</dbReference>
<dbReference type="GO" id="GO:0000976">
    <property type="term" value="F:transcription cis-regulatory region binding"/>
    <property type="evidence" value="ECO:0007669"/>
    <property type="project" value="TreeGrafter"/>
</dbReference>
<dbReference type="GO" id="GO:0032993">
    <property type="term" value="C:protein-DNA complex"/>
    <property type="evidence" value="ECO:0007669"/>
    <property type="project" value="TreeGrafter"/>
</dbReference>
<evidence type="ECO:0000256" key="1">
    <source>
        <dbReference type="ARBA" id="ARBA00023125"/>
    </source>
</evidence>
<dbReference type="SMART" id="SM00862">
    <property type="entry name" value="Trans_reg_C"/>
    <property type="match status" value="1"/>
</dbReference>
<name>A0A645GQU2_9ZZZZ</name>
<dbReference type="InterPro" id="IPR011006">
    <property type="entry name" value="CheY-like_superfamily"/>
</dbReference>
<keyword evidence="1" id="KW-0238">DNA-binding</keyword>
<dbReference type="Gene3D" id="6.10.250.690">
    <property type="match status" value="1"/>
</dbReference>